<dbReference type="NCBIfam" id="TIGR01352">
    <property type="entry name" value="tonB_Cterm"/>
    <property type="match status" value="1"/>
</dbReference>
<evidence type="ECO:0000256" key="4">
    <source>
        <dbReference type="ARBA" id="ARBA00023136"/>
    </source>
</evidence>
<feature type="domain" description="TonB C-terminal" evidence="5">
    <location>
        <begin position="1"/>
        <end position="62"/>
    </location>
</feature>
<dbReference type="InterPro" id="IPR006260">
    <property type="entry name" value="TonB/TolA_C"/>
</dbReference>
<comment type="caution">
    <text evidence="6">The sequence shown here is derived from an EMBL/GenBank/DDBJ whole genome shotgun (WGS) entry which is preliminary data.</text>
</comment>
<accession>A0A844M391</accession>
<evidence type="ECO:0000256" key="2">
    <source>
        <dbReference type="ARBA" id="ARBA00022692"/>
    </source>
</evidence>
<organism evidence="6 7">
    <name type="scientific">Psychrobacter sanguinis</name>
    <dbReference type="NCBI Taxonomy" id="861445"/>
    <lineage>
        <taxon>Bacteria</taxon>
        <taxon>Pseudomonadati</taxon>
        <taxon>Pseudomonadota</taxon>
        <taxon>Gammaproteobacteria</taxon>
        <taxon>Moraxellales</taxon>
        <taxon>Moraxellaceae</taxon>
        <taxon>Psychrobacter</taxon>
    </lineage>
</organism>
<dbReference type="InterPro" id="IPR037682">
    <property type="entry name" value="TonB_C"/>
</dbReference>
<dbReference type="SUPFAM" id="SSF74653">
    <property type="entry name" value="TolA/TonB C-terminal domain"/>
    <property type="match status" value="1"/>
</dbReference>
<keyword evidence="7" id="KW-1185">Reference proteome</keyword>
<sequence length="62" mass="6501">MVRLTVDKSGTVTSATLAKSSGNTALDNYTVNTAKKGKFNPFTKGGQPVVGVVTLPIDYQVN</sequence>
<dbReference type="EMBL" id="WFKQ01000011">
    <property type="protein sequence ID" value="MUG33165.1"/>
    <property type="molecule type" value="Genomic_DNA"/>
</dbReference>
<proteinExistence type="predicted"/>
<dbReference type="PROSITE" id="PS52015">
    <property type="entry name" value="TONB_CTD"/>
    <property type="match status" value="1"/>
</dbReference>
<evidence type="ECO:0000313" key="6">
    <source>
        <dbReference type="EMBL" id="MUG33165.1"/>
    </source>
</evidence>
<keyword evidence="3" id="KW-1133">Transmembrane helix</keyword>
<dbReference type="OrthoDB" id="6658338at2"/>
<evidence type="ECO:0000259" key="5">
    <source>
        <dbReference type="PROSITE" id="PS52015"/>
    </source>
</evidence>
<name>A0A844M391_9GAMM</name>
<gene>
    <name evidence="6" type="ORF">GB996_10215</name>
</gene>
<keyword evidence="4" id="KW-0472">Membrane</keyword>
<reference evidence="6 7" key="1">
    <citation type="journal article" date="2019" name="PLoS ONE">
        <title>Pup mortality in New Zealand sea lions (Phocarctos hookeri) at Enderby Island, Auckland Islands, 2013-18.</title>
        <authorList>
            <person name="Michael S.A."/>
            <person name="Hayman D.T.S."/>
            <person name="Gray R."/>
            <person name="Zhang J."/>
            <person name="Rogers L."/>
            <person name="Roe W.D."/>
        </authorList>
    </citation>
    <scope>NUCLEOTIDE SEQUENCE [LARGE SCALE GENOMIC DNA]</scope>
    <source>
        <strain evidence="6 7">SM868</strain>
    </source>
</reference>
<evidence type="ECO:0000256" key="1">
    <source>
        <dbReference type="ARBA" id="ARBA00004167"/>
    </source>
</evidence>
<dbReference type="Gene3D" id="3.30.1150.10">
    <property type="match status" value="1"/>
</dbReference>
<dbReference type="GO" id="GO:0016020">
    <property type="term" value="C:membrane"/>
    <property type="evidence" value="ECO:0007669"/>
    <property type="project" value="UniProtKB-SubCell"/>
</dbReference>
<keyword evidence="2" id="KW-0812">Transmembrane</keyword>
<dbReference type="GO" id="GO:0055085">
    <property type="term" value="P:transmembrane transport"/>
    <property type="evidence" value="ECO:0007669"/>
    <property type="project" value="InterPro"/>
</dbReference>
<evidence type="ECO:0000256" key="3">
    <source>
        <dbReference type="ARBA" id="ARBA00022989"/>
    </source>
</evidence>
<comment type="subcellular location">
    <subcellularLocation>
        <location evidence="1">Membrane</location>
        <topology evidence="1">Single-pass membrane protein</topology>
    </subcellularLocation>
</comment>
<dbReference type="Pfam" id="PF03544">
    <property type="entry name" value="TonB_C"/>
    <property type="match status" value="1"/>
</dbReference>
<evidence type="ECO:0000313" key="7">
    <source>
        <dbReference type="Proteomes" id="UP000442109"/>
    </source>
</evidence>
<dbReference type="AlphaFoldDB" id="A0A844M391"/>
<dbReference type="Proteomes" id="UP000442109">
    <property type="component" value="Unassembled WGS sequence"/>
</dbReference>
<protein>
    <submittedName>
        <fullName evidence="6">TonB family protein</fullName>
    </submittedName>
</protein>